<evidence type="ECO:0000313" key="4">
    <source>
        <dbReference type="EMBL" id="RXZ69008.1"/>
    </source>
</evidence>
<dbReference type="PANTHER" id="PTHR35862">
    <property type="entry name" value="FELS-2 PROPHAGE PROTEIN"/>
    <property type="match status" value="1"/>
</dbReference>
<feature type="domain" description="Baseplate protein J-like barrel" evidence="1">
    <location>
        <begin position="103"/>
        <end position="177"/>
    </location>
</feature>
<gene>
    <name evidence="4" type="ORF">EPT53_08320</name>
</gene>
<dbReference type="Pfam" id="PF04865">
    <property type="entry name" value="Baseplate_J"/>
    <property type="match status" value="1"/>
</dbReference>
<accession>A0A4Q2KU08</accession>
<dbReference type="PANTHER" id="PTHR35862:SF1">
    <property type="entry name" value="FELS-2 PROPHAGE PROTEIN"/>
    <property type="match status" value="1"/>
</dbReference>
<dbReference type="InterPro" id="IPR058531">
    <property type="entry name" value="Baseplate_J_M"/>
</dbReference>
<dbReference type="InterPro" id="IPR014507">
    <property type="entry name" value="Baseplate_assembly_J_pred"/>
</dbReference>
<protein>
    <submittedName>
        <fullName evidence="4">Baseplate J/gp47 family protein</fullName>
    </submittedName>
</protein>
<evidence type="ECO:0000259" key="1">
    <source>
        <dbReference type="Pfam" id="PF04865"/>
    </source>
</evidence>
<feature type="domain" description="Baseplate J-like C-terminal" evidence="3">
    <location>
        <begin position="278"/>
        <end position="358"/>
    </location>
</feature>
<evidence type="ECO:0000259" key="3">
    <source>
        <dbReference type="Pfam" id="PF26079"/>
    </source>
</evidence>
<dbReference type="AlphaFoldDB" id="A0A4Q2KU08"/>
<dbReference type="InterPro" id="IPR052726">
    <property type="entry name" value="Phage_Baseplate_Hub"/>
</dbReference>
<dbReference type="InterPro" id="IPR006949">
    <property type="entry name" value="Barrel_Baseplate_J-like"/>
</dbReference>
<proteinExistence type="predicted"/>
<dbReference type="InterPro" id="IPR058530">
    <property type="entry name" value="Baseplate_J-like_C"/>
</dbReference>
<feature type="domain" description="Baseplate J-like central" evidence="2">
    <location>
        <begin position="199"/>
        <end position="272"/>
    </location>
</feature>
<dbReference type="Proteomes" id="UP000289216">
    <property type="component" value="Unassembled WGS sequence"/>
</dbReference>
<dbReference type="EMBL" id="SBAP01000020">
    <property type="protein sequence ID" value="RXZ69008.1"/>
    <property type="molecule type" value="Genomic_DNA"/>
</dbReference>
<comment type="caution">
    <text evidence="4">The sequence shown here is derived from an EMBL/GenBank/DDBJ whole genome shotgun (WGS) entry which is preliminary data.</text>
</comment>
<reference evidence="4 5" key="1">
    <citation type="submission" date="2019-01" db="EMBL/GenBank/DDBJ databases">
        <title>Fusobacterium necrophorum Isolated From the Uterus of Dairy Cows.</title>
        <authorList>
            <person name="Francis A.M."/>
        </authorList>
    </citation>
    <scope>NUCLEOTIDE SEQUENCE [LARGE SCALE GENOMIC DNA]</scope>
    <source>
        <strain evidence="4 5">KG35</strain>
    </source>
</reference>
<dbReference type="PIRSF" id="PIRSF020481">
    <property type="entry name" value="BAP"/>
    <property type="match status" value="1"/>
</dbReference>
<dbReference type="Pfam" id="PF26078">
    <property type="entry name" value="Baseplate_J_M"/>
    <property type="match status" value="1"/>
</dbReference>
<dbReference type="RefSeq" id="WP_129491450.1">
    <property type="nucleotide sequence ID" value="NZ_JAMGSU010000003.1"/>
</dbReference>
<name>A0A4Q2KU08_9FUSO</name>
<dbReference type="Pfam" id="PF26079">
    <property type="entry name" value="Baseplate_J_C"/>
    <property type="match status" value="1"/>
</dbReference>
<sequence>MNDFNFIELDTNEIKQQSKKAYEEIMKVKIQEGDPAEDFIDWVVYILSTAKNYVNFVGKMNLLRYSSGKYLDALGELMDVERIQERSSECLVEYTFSKIFDEEIIIPKGHKVSKGNLYFESIEQVRLEIGRRKATGKVRCLLSGVIGNEVEIGEINTIIDDIPYLLSVSNITKSTGGATKEGDNSYRDRIRLKPKAFSVAGPYGAYQYHTITAHQDIIDTHIYTPKETPGVVKVIPLLSSGQIPSKEVLETVRARLDDENIRPLTDKVEVEAPKQHSYNITGKYWIKKGEDVLFIKNKIEIALQEYVDWQKAKLGRDINPNKLIQLLIVAGAKRVELSDFSFTKLDRDTVAKENTVNLKYQGEEDE</sequence>
<evidence type="ECO:0000313" key="5">
    <source>
        <dbReference type="Proteomes" id="UP000289216"/>
    </source>
</evidence>
<evidence type="ECO:0000259" key="2">
    <source>
        <dbReference type="Pfam" id="PF26078"/>
    </source>
</evidence>
<organism evidence="4 5">
    <name type="scientific">Fusobacterium necrophorum</name>
    <dbReference type="NCBI Taxonomy" id="859"/>
    <lineage>
        <taxon>Bacteria</taxon>
        <taxon>Fusobacteriati</taxon>
        <taxon>Fusobacteriota</taxon>
        <taxon>Fusobacteriia</taxon>
        <taxon>Fusobacteriales</taxon>
        <taxon>Fusobacteriaceae</taxon>
        <taxon>Fusobacterium</taxon>
    </lineage>
</organism>